<name>A0A1F6V2M3_9PROT</name>
<keyword evidence="4" id="KW-0808">Transferase</keyword>
<dbReference type="SUPFAM" id="SSF47384">
    <property type="entry name" value="Homodimeric domain of signal transducing histidine kinase"/>
    <property type="match status" value="1"/>
</dbReference>
<dbReference type="InterPro" id="IPR004358">
    <property type="entry name" value="Sig_transdc_His_kin-like_C"/>
</dbReference>
<keyword evidence="7" id="KW-0067">ATP-binding</keyword>
<evidence type="ECO:0000256" key="12">
    <source>
        <dbReference type="ARBA" id="ARBA00042313"/>
    </source>
</evidence>
<evidence type="ECO:0000256" key="2">
    <source>
        <dbReference type="ARBA" id="ARBA00012438"/>
    </source>
</evidence>
<dbReference type="Gene3D" id="1.10.287.130">
    <property type="match status" value="1"/>
</dbReference>
<dbReference type="PROSITE" id="PS50109">
    <property type="entry name" value="HIS_KIN"/>
    <property type="match status" value="1"/>
</dbReference>
<evidence type="ECO:0000256" key="6">
    <source>
        <dbReference type="ARBA" id="ARBA00022777"/>
    </source>
</evidence>
<evidence type="ECO:0000313" key="16">
    <source>
        <dbReference type="Proteomes" id="UP000179076"/>
    </source>
</evidence>
<keyword evidence="8" id="KW-0902">Two-component regulatory system</keyword>
<evidence type="ECO:0000256" key="4">
    <source>
        <dbReference type="ARBA" id="ARBA00022679"/>
    </source>
</evidence>
<dbReference type="SUPFAM" id="SSF55874">
    <property type="entry name" value="ATPase domain of HSP90 chaperone/DNA topoisomerase II/histidine kinase"/>
    <property type="match status" value="1"/>
</dbReference>
<evidence type="ECO:0000256" key="11">
    <source>
        <dbReference type="ARBA" id="ARBA00039567"/>
    </source>
</evidence>
<evidence type="ECO:0000256" key="10">
    <source>
        <dbReference type="ARBA" id="ARBA00037696"/>
    </source>
</evidence>
<dbReference type="PANTHER" id="PTHR43065:SF16">
    <property type="entry name" value="SENSORY HISTIDINE KINASE_PHOSPHATASE NTRB"/>
    <property type="match status" value="1"/>
</dbReference>
<evidence type="ECO:0000313" key="15">
    <source>
        <dbReference type="EMBL" id="OGI63664.1"/>
    </source>
</evidence>
<dbReference type="Gene3D" id="3.30.450.20">
    <property type="entry name" value="PAS domain"/>
    <property type="match status" value="1"/>
</dbReference>
<dbReference type="SMART" id="SM00387">
    <property type="entry name" value="HATPase_c"/>
    <property type="match status" value="1"/>
</dbReference>
<comment type="caution">
    <text evidence="15">The sequence shown here is derived from an EMBL/GenBank/DDBJ whole genome shotgun (WGS) entry which is preliminary data.</text>
</comment>
<evidence type="ECO:0000256" key="3">
    <source>
        <dbReference type="ARBA" id="ARBA00022553"/>
    </source>
</evidence>
<dbReference type="CDD" id="cd00082">
    <property type="entry name" value="HisKA"/>
    <property type="match status" value="1"/>
</dbReference>
<dbReference type="InterPro" id="IPR000014">
    <property type="entry name" value="PAS"/>
</dbReference>
<dbReference type="PRINTS" id="PR00344">
    <property type="entry name" value="BCTRLSENSOR"/>
</dbReference>
<dbReference type="SUPFAM" id="SSF55785">
    <property type="entry name" value="PYP-like sensor domain (PAS domain)"/>
    <property type="match status" value="1"/>
</dbReference>
<evidence type="ECO:0000256" key="5">
    <source>
        <dbReference type="ARBA" id="ARBA00022741"/>
    </source>
</evidence>
<dbReference type="InterPro" id="IPR003661">
    <property type="entry name" value="HisK_dim/P_dom"/>
</dbReference>
<dbReference type="InterPro" id="IPR003594">
    <property type="entry name" value="HATPase_dom"/>
</dbReference>
<dbReference type="InterPro" id="IPR005467">
    <property type="entry name" value="His_kinase_dom"/>
</dbReference>
<feature type="domain" description="Histidine kinase" evidence="14">
    <location>
        <begin position="146"/>
        <end position="358"/>
    </location>
</feature>
<keyword evidence="9" id="KW-0535">Nitrogen fixation</keyword>
<dbReference type="InterPro" id="IPR036097">
    <property type="entry name" value="HisK_dim/P_sf"/>
</dbReference>
<dbReference type="Pfam" id="PF02518">
    <property type="entry name" value="HATPase_c"/>
    <property type="match status" value="1"/>
</dbReference>
<evidence type="ECO:0000256" key="1">
    <source>
        <dbReference type="ARBA" id="ARBA00000085"/>
    </source>
</evidence>
<dbReference type="SMART" id="SM00091">
    <property type="entry name" value="PAS"/>
    <property type="match status" value="1"/>
</dbReference>
<dbReference type="InterPro" id="IPR035965">
    <property type="entry name" value="PAS-like_dom_sf"/>
</dbReference>
<gene>
    <name evidence="15" type="ORF">A2W18_15420</name>
</gene>
<dbReference type="GO" id="GO:0000155">
    <property type="term" value="F:phosphorelay sensor kinase activity"/>
    <property type="evidence" value="ECO:0007669"/>
    <property type="project" value="InterPro"/>
</dbReference>
<dbReference type="Pfam" id="PF08448">
    <property type="entry name" value="PAS_4"/>
    <property type="match status" value="1"/>
</dbReference>
<dbReference type="InterPro" id="IPR036890">
    <property type="entry name" value="HATPase_C_sf"/>
</dbReference>
<protein>
    <recommendedName>
        <fullName evidence="11">Sensory histidine kinase/phosphatase NtrB</fullName>
        <ecNumber evidence="2">2.7.13.3</ecNumber>
    </recommendedName>
    <alternativeName>
        <fullName evidence="12">Nitrogen regulation protein NR(II)</fullName>
    </alternativeName>
    <alternativeName>
        <fullName evidence="13">Nitrogen regulator II</fullName>
    </alternativeName>
</protein>
<dbReference type="EMBL" id="MFSP01000149">
    <property type="protein sequence ID" value="OGI63664.1"/>
    <property type="molecule type" value="Genomic_DNA"/>
</dbReference>
<keyword evidence="3" id="KW-0597">Phosphoprotein</keyword>
<accession>A0A1F6V2M3</accession>
<reference evidence="15 16" key="1">
    <citation type="journal article" date="2016" name="Nat. Commun.">
        <title>Thousands of microbial genomes shed light on interconnected biogeochemical processes in an aquifer system.</title>
        <authorList>
            <person name="Anantharaman K."/>
            <person name="Brown C.T."/>
            <person name="Hug L.A."/>
            <person name="Sharon I."/>
            <person name="Castelle C.J."/>
            <person name="Probst A.J."/>
            <person name="Thomas B.C."/>
            <person name="Singh A."/>
            <person name="Wilkins M.J."/>
            <person name="Karaoz U."/>
            <person name="Brodie E.L."/>
            <person name="Williams K.H."/>
            <person name="Hubbard S.S."/>
            <person name="Banfield J.F."/>
        </authorList>
    </citation>
    <scope>NUCLEOTIDE SEQUENCE [LARGE SCALE GENOMIC DNA]</scope>
</reference>
<evidence type="ECO:0000256" key="8">
    <source>
        <dbReference type="ARBA" id="ARBA00023012"/>
    </source>
</evidence>
<dbReference type="SMART" id="SM00388">
    <property type="entry name" value="HisKA"/>
    <property type="match status" value="1"/>
</dbReference>
<evidence type="ECO:0000256" key="13">
    <source>
        <dbReference type="ARBA" id="ARBA00043094"/>
    </source>
</evidence>
<dbReference type="Proteomes" id="UP000179076">
    <property type="component" value="Unassembled WGS sequence"/>
</dbReference>
<dbReference type="AlphaFoldDB" id="A0A1F6V2M3"/>
<keyword evidence="5" id="KW-0547">Nucleotide-binding</keyword>
<dbReference type="PANTHER" id="PTHR43065">
    <property type="entry name" value="SENSOR HISTIDINE KINASE"/>
    <property type="match status" value="1"/>
</dbReference>
<comment type="function">
    <text evidence="10">Member of the two-component regulatory system NtrB/NtrC, which controls expression of the nitrogen-regulated (ntr) genes in response to nitrogen limitation. Under conditions of nitrogen limitation, NtrB autophosphorylates and transfers the phosphoryl group to NtrC. In the presence of nitrogen, acts as a phosphatase that dephosphorylates and inactivates NtrC.</text>
</comment>
<dbReference type="Pfam" id="PF00512">
    <property type="entry name" value="HisKA"/>
    <property type="match status" value="1"/>
</dbReference>
<evidence type="ECO:0000259" key="14">
    <source>
        <dbReference type="PROSITE" id="PS50109"/>
    </source>
</evidence>
<organism evidence="15 16">
    <name type="scientific">Candidatus Muproteobacteria bacterium RBG_16_60_9</name>
    <dbReference type="NCBI Taxonomy" id="1817755"/>
    <lineage>
        <taxon>Bacteria</taxon>
        <taxon>Pseudomonadati</taxon>
        <taxon>Pseudomonadota</taxon>
        <taxon>Candidatus Muproteobacteria</taxon>
    </lineage>
</organism>
<evidence type="ECO:0000256" key="7">
    <source>
        <dbReference type="ARBA" id="ARBA00022840"/>
    </source>
</evidence>
<keyword evidence="6" id="KW-0418">Kinase</keyword>
<dbReference type="GO" id="GO:0005524">
    <property type="term" value="F:ATP binding"/>
    <property type="evidence" value="ECO:0007669"/>
    <property type="project" value="UniProtKB-KW"/>
</dbReference>
<dbReference type="InterPro" id="IPR013656">
    <property type="entry name" value="PAS_4"/>
</dbReference>
<comment type="catalytic activity">
    <reaction evidence="1">
        <text>ATP + protein L-histidine = ADP + protein N-phospho-L-histidine.</text>
        <dbReference type="EC" id="2.7.13.3"/>
    </reaction>
</comment>
<proteinExistence type="predicted"/>
<sequence length="361" mass="39434">MTTQGFDPSILDNLTTAVLTLDRELRVTAINPAGEMMFEISSKKMLGHQITEFVNNSGSLIQAFRDAVAANHPITVRGVGMDLPGGRALTLDCTATPLAGIGAAAHAPVETPALLVELTQIDRLLRLTRDGSSLEHQAANRAVMRGLAHEIKNPLGGLRGAAQLLERELSNEELKEYTQVIMREADRLRNLVDRMTGAHEPLLRRTMNLHTVLEHVRLLVLAETPAGLSIERDYDPSLPEIDGDFERLIQAVLNVVRNAVQALEGRGTIVLRTRAERGLTIGQRRHRLVLRAEIEDNGPGVPADLIEHVFYPMVTGRADGTGLGLAIAQDIVTQHHGLIECDSRPGRTVFTLYLPLENGNG</sequence>
<dbReference type="Gene3D" id="3.30.565.10">
    <property type="entry name" value="Histidine kinase-like ATPase, C-terminal domain"/>
    <property type="match status" value="1"/>
</dbReference>
<dbReference type="NCBIfam" id="NF008293">
    <property type="entry name" value="PRK11073.1"/>
    <property type="match status" value="1"/>
</dbReference>
<evidence type="ECO:0000256" key="9">
    <source>
        <dbReference type="ARBA" id="ARBA00023231"/>
    </source>
</evidence>
<dbReference type="CDD" id="cd00130">
    <property type="entry name" value="PAS"/>
    <property type="match status" value="1"/>
</dbReference>
<dbReference type="EC" id="2.7.13.3" evidence="2"/>